<dbReference type="RefSeq" id="WP_201310669.1">
    <property type="nucleotide sequence ID" value="NZ_BLYI01000027.1"/>
</dbReference>
<reference evidence="2" key="1">
    <citation type="submission" date="2020-06" db="EMBL/GenBank/DDBJ databases">
        <title>Characterization of fructooligosaccharide metabolism and fructooligosaccharide-degrading enzymes in human commensal butyrate producers.</title>
        <authorList>
            <person name="Tanno H."/>
            <person name="Fujii T."/>
            <person name="Hirano K."/>
            <person name="Maeno S."/>
            <person name="Tonozuka T."/>
            <person name="Sakamoto M."/>
            <person name="Ohkuma M."/>
            <person name="Tochio T."/>
            <person name="Endo A."/>
        </authorList>
    </citation>
    <scope>NUCLEOTIDE SEQUENCE</scope>
    <source>
        <strain evidence="2">JCM 17466</strain>
    </source>
</reference>
<dbReference type="Pfam" id="PF12697">
    <property type="entry name" value="Abhydrolase_6"/>
    <property type="match status" value="1"/>
</dbReference>
<proteinExistence type="predicted"/>
<accession>A0A916Q8E1</accession>
<dbReference type="EMBL" id="BLYI01000027">
    <property type="protein sequence ID" value="GFO84961.1"/>
    <property type="molecule type" value="Genomic_DNA"/>
</dbReference>
<keyword evidence="2" id="KW-0378">Hydrolase</keyword>
<protein>
    <submittedName>
        <fullName evidence="2">Acyl-CoA thioester hydrolase</fullName>
    </submittedName>
</protein>
<name>A0A916Q8E1_9FIRM</name>
<keyword evidence="3" id="KW-1185">Reference proteome</keyword>
<dbReference type="PANTHER" id="PTHR43689">
    <property type="entry name" value="HYDROLASE"/>
    <property type="match status" value="1"/>
</dbReference>
<dbReference type="Gene3D" id="3.40.50.1820">
    <property type="entry name" value="alpha/beta hydrolase"/>
    <property type="match status" value="1"/>
</dbReference>
<organism evidence="2 3">
    <name type="scientific">Anaerostipes butyraticus</name>
    <dbReference type="NCBI Taxonomy" id="645466"/>
    <lineage>
        <taxon>Bacteria</taxon>
        <taxon>Bacillati</taxon>
        <taxon>Bacillota</taxon>
        <taxon>Clostridia</taxon>
        <taxon>Lachnospirales</taxon>
        <taxon>Lachnospiraceae</taxon>
        <taxon>Anaerostipes</taxon>
    </lineage>
</organism>
<evidence type="ECO:0000313" key="2">
    <source>
        <dbReference type="EMBL" id="GFO84961.1"/>
    </source>
</evidence>
<dbReference type="InterPro" id="IPR000073">
    <property type="entry name" value="AB_hydrolase_1"/>
</dbReference>
<evidence type="ECO:0000259" key="1">
    <source>
        <dbReference type="Pfam" id="PF12697"/>
    </source>
</evidence>
<dbReference type="GO" id="GO:0016787">
    <property type="term" value="F:hydrolase activity"/>
    <property type="evidence" value="ECO:0007669"/>
    <property type="project" value="UniProtKB-KW"/>
</dbReference>
<dbReference type="InterPro" id="IPR029058">
    <property type="entry name" value="AB_hydrolase_fold"/>
</dbReference>
<sequence>MKTIFLHGLGQTADDWRAVIQQASLSDIDCPELFSLPEGDMSYSEILKKLEKRYEKETEIFCICGLSLGGLLALDYTIRHRNKVDSLVLIGAQYKVPTRMIDFQNFIFRCMPKKAFDNMGMSKKDAIQLSHSMRTLDFSAGLKDIMCPVIIICGEKDTVNLKASKRLAKLLPQAELHIVPGAGHEINKEAPEAIAAIL</sequence>
<dbReference type="Proteomes" id="UP000613208">
    <property type="component" value="Unassembled WGS sequence"/>
</dbReference>
<feature type="domain" description="AB hydrolase-1" evidence="1">
    <location>
        <begin position="4"/>
        <end position="196"/>
    </location>
</feature>
<dbReference type="AlphaFoldDB" id="A0A916Q8E1"/>
<dbReference type="PANTHER" id="PTHR43689:SF8">
    <property type="entry name" value="ALPHA_BETA-HYDROLASES SUPERFAMILY PROTEIN"/>
    <property type="match status" value="1"/>
</dbReference>
<gene>
    <name evidence="2" type="ORF">ANBU17_13080</name>
</gene>
<evidence type="ECO:0000313" key="3">
    <source>
        <dbReference type="Proteomes" id="UP000613208"/>
    </source>
</evidence>
<comment type="caution">
    <text evidence="2">The sequence shown here is derived from an EMBL/GenBank/DDBJ whole genome shotgun (WGS) entry which is preliminary data.</text>
</comment>
<dbReference type="SUPFAM" id="SSF53474">
    <property type="entry name" value="alpha/beta-Hydrolases"/>
    <property type="match status" value="1"/>
</dbReference>